<dbReference type="AlphaFoldDB" id="A0ABD3P6E2"/>
<proteinExistence type="predicted"/>
<organism evidence="1 2">
    <name type="scientific">Stephanodiscus triporus</name>
    <dbReference type="NCBI Taxonomy" id="2934178"/>
    <lineage>
        <taxon>Eukaryota</taxon>
        <taxon>Sar</taxon>
        <taxon>Stramenopiles</taxon>
        <taxon>Ochrophyta</taxon>
        <taxon>Bacillariophyta</taxon>
        <taxon>Coscinodiscophyceae</taxon>
        <taxon>Thalassiosirophycidae</taxon>
        <taxon>Stephanodiscales</taxon>
        <taxon>Stephanodiscaceae</taxon>
        <taxon>Stephanodiscus</taxon>
    </lineage>
</organism>
<gene>
    <name evidence="1" type="ORF">ACHAW5_009383</name>
</gene>
<keyword evidence="2" id="KW-1185">Reference proteome</keyword>
<name>A0ABD3P6E2_9STRA</name>
<dbReference type="EMBL" id="JALLAZ020000978">
    <property type="protein sequence ID" value="KAL3783322.1"/>
    <property type="molecule type" value="Genomic_DNA"/>
</dbReference>
<evidence type="ECO:0000313" key="1">
    <source>
        <dbReference type="EMBL" id="KAL3783322.1"/>
    </source>
</evidence>
<evidence type="ECO:0000313" key="2">
    <source>
        <dbReference type="Proteomes" id="UP001530315"/>
    </source>
</evidence>
<sequence>MPQRWLFDFARVKFDLDWRDADESTGDLVRYLDPNDAGIPGSEWQSLWQYYQALKTALECAVEQSRDGYMTDEVWKLDENWWVKDGTITAEYDEEHWVYPTISV</sequence>
<comment type="caution">
    <text evidence="1">The sequence shown here is derived from an EMBL/GenBank/DDBJ whole genome shotgun (WGS) entry which is preliminary data.</text>
</comment>
<protein>
    <submittedName>
        <fullName evidence="1">Uncharacterized protein</fullName>
    </submittedName>
</protein>
<reference evidence="1 2" key="1">
    <citation type="submission" date="2024-10" db="EMBL/GenBank/DDBJ databases">
        <title>Updated reference genomes for cyclostephanoid diatoms.</title>
        <authorList>
            <person name="Roberts W.R."/>
            <person name="Alverson A.J."/>
        </authorList>
    </citation>
    <scope>NUCLEOTIDE SEQUENCE [LARGE SCALE GENOMIC DNA]</scope>
    <source>
        <strain evidence="1 2">AJA276-08</strain>
    </source>
</reference>
<dbReference type="Proteomes" id="UP001530315">
    <property type="component" value="Unassembled WGS sequence"/>
</dbReference>
<accession>A0ABD3P6E2</accession>